<reference evidence="3" key="2">
    <citation type="submission" date="2017-05" db="UniProtKB">
        <authorList>
            <consortium name="EnsemblMetazoa"/>
        </authorList>
    </citation>
    <scope>IDENTIFICATION</scope>
</reference>
<keyword evidence="1" id="KW-0812">Transmembrane</keyword>
<keyword evidence="2" id="KW-0732">Signal</keyword>
<evidence type="ECO:0000256" key="2">
    <source>
        <dbReference type="SAM" id="SignalP"/>
    </source>
</evidence>
<dbReference type="KEGG" id="aqu:109593804"/>
<keyword evidence="4" id="KW-1185">Reference proteome</keyword>
<name>A0A1X7VK67_AMPQE</name>
<protein>
    <recommendedName>
        <fullName evidence="5">Fibronectin type-III domain-containing protein</fullName>
    </recommendedName>
</protein>
<organism evidence="3">
    <name type="scientific">Amphimedon queenslandica</name>
    <name type="common">Sponge</name>
    <dbReference type="NCBI Taxonomy" id="400682"/>
    <lineage>
        <taxon>Eukaryota</taxon>
        <taxon>Metazoa</taxon>
        <taxon>Porifera</taxon>
        <taxon>Demospongiae</taxon>
        <taxon>Heteroscleromorpha</taxon>
        <taxon>Haplosclerida</taxon>
        <taxon>Niphatidae</taxon>
        <taxon>Amphimedon</taxon>
    </lineage>
</organism>
<evidence type="ECO:0000313" key="4">
    <source>
        <dbReference type="Proteomes" id="UP000007879"/>
    </source>
</evidence>
<feature type="signal peptide" evidence="2">
    <location>
        <begin position="1"/>
        <end position="20"/>
    </location>
</feature>
<evidence type="ECO:0000313" key="3">
    <source>
        <dbReference type="EnsemblMetazoa" id="Aqu2.1.40324_001"/>
    </source>
</evidence>
<keyword evidence="1" id="KW-1133">Transmembrane helix</keyword>
<dbReference type="InParanoid" id="A0A1X7VK67"/>
<evidence type="ECO:0000256" key="1">
    <source>
        <dbReference type="SAM" id="Phobius"/>
    </source>
</evidence>
<reference evidence="4" key="1">
    <citation type="journal article" date="2010" name="Nature">
        <title>The Amphimedon queenslandica genome and the evolution of animal complexity.</title>
        <authorList>
            <person name="Srivastava M."/>
            <person name="Simakov O."/>
            <person name="Chapman J."/>
            <person name="Fahey B."/>
            <person name="Gauthier M.E."/>
            <person name="Mitros T."/>
            <person name="Richards G.S."/>
            <person name="Conaco C."/>
            <person name="Dacre M."/>
            <person name="Hellsten U."/>
            <person name="Larroux C."/>
            <person name="Putnam N.H."/>
            <person name="Stanke M."/>
            <person name="Adamska M."/>
            <person name="Darling A."/>
            <person name="Degnan S.M."/>
            <person name="Oakley T.H."/>
            <person name="Plachetzki D.C."/>
            <person name="Zhai Y."/>
            <person name="Adamski M."/>
            <person name="Calcino A."/>
            <person name="Cummins S.F."/>
            <person name="Goodstein D.M."/>
            <person name="Harris C."/>
            <person name="Jackson D.J."/>
            <person name="Leys S.P."/>
            <person name="Shu S."/>
            <person name="Woodcroft B.J."/>
            <person name="Vervoort M."/>
            <person name="Kosik K.S."/>
            <person name="Manning G."/>
            <person name="Degnan B.M."/>
            <person name="Rokhsar D.S."/>
        </authorList>
    </citation>
    <scope>NUCLEOTIDE SEQUENCE [LARGE SCALE GENOMIC DNA]</scope>
</reference>
<dbReference type="Proteomes" id="UP000007879">
    <property type="component" value="Unassembled WGS sequence"/>
</dbReference>
<gene>
    <name evidence="3" type="primary">109593804</name>
</gene>
<dbReference type="AlphaFoldDB" id="A0A1X7VK67"/>
<feature type="transmembrane region" description="Helical" evidence="1">
    <location>
        <begin position="337"/>
        <end position="364"/>
    </location>
</feature>
<feature type="chain" id="PRO_5012665738" description="Fibronectin type-III domain-containing protein" evidence="2">
    <location>
        <begin position="21"/>
        <end position="461"/>
    </location>
</feature>
<keyword evidence="1" id="KW-0472">Membrane</keyword>
<sequence length="461" mass="50536">MYYSMWLLFLCVTELSMVTATAMTQPVTSSSVNPTLSVTNTNVVSLQTSAQKPSNTNTPAPFTTPVPSNSLLSSTSSVPSIPIPSSTPQLPILGSIRASVSPRFITFKWSATFNGVNSSSYNFVISTDVTPSTSTGGTVSLRIVSGSTRSLVLGPHTHKSVVLMSIALCESGNSFALATKCIEDDTRRRSVTVIHPECSLDCTYPNGIQSLDCTECICRTTAYVGQHCNRPTFSPSITSAIMRDNGTVLMSWNFAYRDVSVDQFFISVNNTMTGRRVQAHYLQNSTRRNWTLKSLAADNYYTLQVSVMSGNITVPSEPFEVFIPQNNSSEKQLQSNAGYVVAIGVTVSVSLAILMIGIICTVLIMKCWYHSKARNEQGAEGDINPPVQVEHVQTNLEESVQLNFNPAYTAMEIQHDNNRHVGRTRTNRVPNGGEVQDRLYESFHSTGSTLFYDYVSTTERI</sequence>
<accession>A0A1X7VK67</accession>
<dbReference type="EnsemblMetazoa" id="XM_020008899.1">
    <property type="protein sequence ID" value="XP_019864458.1"/>
    <property type="gene ID" value="LOC109593804"/>
</dbReference>
<evidence type="ECO:0008006" key="5">
    <source>
        <dbReference type="Google" id="ProtNLM"/>
    </source>
</evidence>
<dbReference type="EnsemblMetazoa" id="Aqu2.1.40324_001">
    <property type="protein sequence ID" value="Aqu2.1.40324_001"/>
    <property type="gene ID" value="Aqu2.1.40324"/>
</dbReference>
<proteinExistence type="predicted"/>